<sequence>MMMDIAGKAKGIWHGIVWYLREISGEAKYDHYLEHFAQEHPDETPMSEVEFLRAKEEYDKYHPNTSCCC</sequence>
<comment type="caution">
    <text evidence="1">The sequence shown here is derived from an EMBL/GenBank/DDBJ whole genome shotgun (WGS) entry which is preliminary data.</text>
</comment>
<accession>C4FF93</accession>
<evidence type="ECO:0008006" key="3">
    <source>
        <dbReference type="Google" id="ProtNLM"/>
    </source>
</evidence>
<dbReference type="KEGG" id="bang:BBAG_0891"/>
<dbReference type="EMBL" id="ABYS02000004">
    <property type="protein sequence ID" value="EEP21624.1"/>
    <property type="molecule type" value="Genomic_DNA"/>
</dbReference>
<dbReference type="PATRIC" id="fig|518635.17.peg.919"/>
<dbReference type="Proteomes" id="UP000006408">
    <property type="component" value="Unassembled WGS sequence"/>
</dbReference>
<dbReference type="HOGENOM" id="CLU_171734_2_1_11"/>
<dbReference type="RefSeq" id="WP_003826520.1">
    <property type="nucleotide sequence ID" value="NZ_AP012322.1"/>
</dbReference>
<proteinExistence type="predicted"/>
<evidence type="ECO:0000313" key="1">
    <source>
        <dbReference type="EMBL" id="EEP21624.1"/>
    </source>
</evidence>
<dbReference type="InterPro" id="IPR007423">
    <property type="entry name" value="Sel_put"/>
</dbReference>
<gene>
    <name evidence="1" type="ORF">BIFANG_02993</name>
</gene>
<dbReference type="AlphaFoldDB" id="C4FF93"/>
<protein>
    <recommendedName>
        <fullName evidence="3">DUF466 domain-containing protein</fullName>
    </recommendedName>
</protein>
<dbReference type="eggNOG" id="COG2879">
    <property type="taxonomic scope" value="Bacteria"/>
</dbReference>
<dbReference type="GeneID" id="42865234"/>
<evidence type="ECO:0000313" key="2">
    <source>
        <dbReference type="Proteomes" id="UP000006408"/>
    </source>
</evidence>
<name>C4FF93_9BIFI</name>
<keyword evidence="2" id="KW-1185">Reference proteome</keyword>
<organism evidence="1 2">
    <name type="scientific">Bifidobacterium angulatum DSM 20098 = JCM 7096</name>
    <dbReference type="NCBI Taxonomy" id="518635"/>
    <lineage>
        <taxon>Bacteria</taxon>
        <taxon>Bacillati</taxon>
        <taxon>Actinomycetota</taxon>
        <taxon>Actinomycetes</taxon>
        <taxon>Bifidobacteriales</taxon>
        <taxon>Bifidobacteriaceae</taxon>
        <taxon>Bifidobacterium</taxon>
    </lineage>
</organism>
<dbReference type="Pfam" id="PF04328">
    <property type="entry name" value="Sel_put"/>
    <property type="match status" value="1"/>
</dbReference>
<reference evidence="1" key="1">
    <citation type="submission" date="2009-04" db="EMBL/GenBank/DDBJ databases">
        <authorList>
            <person name="Weinstock G."/>
            <person name="Sodergren E."/>
            <person name="Clifton S."/>
            <person name="Fulton L."/>
            <person name="Fulton B."/>
            <person name="Courtney L."/>
            <person name="Fronick C."/>
            <person name="Harrison M."/>
            <person name="Strong C."/>
            <person name="Farmer C."/>
            <person name="Delahaunty K."/>
            <person name="Markovic C."/>
            <person name="Hall O."/>
            <person name="Minx P."/>
            <person name="Tomlinson C."/>
            <person name="Mitreva M."/>
            <person name="Nelson J."/>
            <person name="Hou S."/>
            <person name="Wollam A."/>
            <person name="Pepin K.H."/>
            <person name="Johnson M."/>
            <person name="Bhonagiri V."/>
            <person name="Nash W.E."/>
            <person name="Warren W."/>
            <person name="Chinwalla A."/>
            <person name="Mardis E.R."/>
            <person name="Wilson R.K."/>
        </authorList>
    </citation>
    <scope>NUCLEOTIDE SEQUENCE [LARGE SCALE GENOMIC DNA]</scope>
    <source>
        <strain evidence="1">DSM 20098</strain>
    </source>
</reference>